<evidence type="ECO:0000256" key="1">
    <source>
        <dbReference type="ARBA" id="ARBA00004651"/>
    </source>
</evidence>
<dbReference type="InterPro" id="IPR050366">
    <property type="entry name" value="BP-dependent_transpt_permease"/>
</dbReference>
<evidence type="ECO:0000256" key="6">
    <source>
        <dbReference type="ARBA" id="ARBA00023136"/>
    </source>
</evidence>
<feature type="transmembrane region" description="Helical" evidence="7">
    <location>
        <begin position="76"/>
        <end position="94"/>
    </location>
</feature>
<organism evidence="9 11">
    <name type="scientific">Natrialba magadii (strain ATCC 43099 / DSM 3394 / CCM 3739 / CIP 104546 / IAM 13178 / JCM 8861 / NBRC 102185 / NCIMB 2190 / MS3)</name>
    <name type="common">Natronobacterium magadii</name>
    <dbReference type="NCBI Taxonomy" id="547559"/>
    <lineage>
        <taxon>Archaea</taxon>
        <taxon>Methanobacteriati</taxon>
        <taxon>Methanobacteriota</taxon>
        <taxon>Stenosarchaea group</taxon>
        <taxon>Halobacteria</taxon>
        <taxon>Halobacteriales</taxon>
        <taxon>Natrialbaceae</taxon>
        <taxon>Natrialba</taxon>
    </lineage>
</organism>
<name>D3SY83_NATMM</name>
<dbReference type="STRING" id="547559.Nmag_2494"/>
<dbReference type="OrthoDB" id="312811at2157"/>
<dbReference type="Proteomes" id="UP000001879">
    <property type="component" value="Chromosome"/>
</dbReference>
<keyword evidence="6 7" id="KW-0472">Membrane</keyword>
<keyword evidence="4 7" id="KW-0812">Transmembrane</keyword>
<sequence length="399" mass="44221">MAVDNDSRGTSAAGETFEDVDWEQVDSERRSWSVKMVAIASIYLVFAAGVIYDYVIKTPGTETIATVGINLQALDWLYILTLLSILCFVVVPLYENKRMTKYYWRQFRKNKAAVISLVYLGIIFVIGSIGPRFLDRPTVDPSNAYQPPVFMSVEEWMPVECAGEVSGGYCHGTWDHPFGTTHEGKDILVSVIYGMEVSMQVGLIAAMITITIAAIVGVSAAYFGGWIDAVLMRYVDIQITFPTFFLYLMVVYLYGGSLFSMIVIFGLLGWGGIARIVRSEALQRREEEYVLAAKNAGASSYWTMRRHLLPNVSNSVITAVTLLIPGLILFEASLAFLGLGDPTVPSWGEVIASGRDDLQYAWWISTIPGIFLFFTILAFNFIGDALRDALDPRSEGSSE</sequence>
<comment type="subcellular location">
    <subcellularLocation>
        <location evidence="1 7">Cell membrane</location>
        <topology evidence="1 7">Multi-pass membrane protein</topology>
    </subcellularLocation>
</comment>
<reference evidence="9" key="4">
    <citation type="submission" date="2016-09" db="EMBL/GenBank/DDBJ databases">
        <authorList>
            <person name="Pfeiffer F."/>
        </authorList>
    </citation>
    <scope>NUCLEOTIDE SEQUENCE</scope>
    <source>
        <strain evidence="9">ATCC 43099</strain>
    </source>
</reference>
<comment type="similarity">
    <text evidence="7">Belongs to the binding-protein-dependent transport system permease family.</text>
</comment>
<dbReference type="GeneID" id="8825347"/>
<dbReference type="GO" id="GO:0055085">
    <property type="term" value="P:transmembrane transport"/>
    <property type="evidence" value="ECO:0007669"/>
    <property type="project" value="InterPro"/>
</dbReference>
<keyword evidence="3" id="KW-1003">Cell membrane</keyword>
<feature type="transmembrane region" description="Helical" evidence="7">
    <location>
        <begin position="114"/>
        <end position="134"/>
    </location>
</feature>
<dbReference type="InterPro" id="IPR000515">
    <property type="entry name" value="MetI-like"/>
</dbReference>
<dbReference type="EMBL" id="AOHS01000029">
    <property type="protein sequence ID" value="ELY30949.1"/>
    <property type="molecule type" value="Genomic_DNA"/>
</dbReference>
<dbReference type="PANTHER" id="PTHR43386:SF1">
    <property type="entry name" value="D,D-DIPEPTIDE TRANSPORT SYSTEM PERMEASE PROTEIN DDPC-RELATED"/>
    <property type="match status" value="1"/>
</dbReference>
<dbReference type="PaxDb" id="547559-Nmag_2494"/>
<evidence type="ECO:0000256" key="5">
    <source>
        <dbReference type="ARBA" id="ARBA00022989"/>
    </source>
</evidence>
<evidence type="ECO:0000313" key="9">
    <source>
        <dbReference type="EMBL" id="ADD06054.1"/>
    </source>
</evidence>
<dbReference type="SUPFAM" id="SSF161098">
    <property type="entry name" value="MetI-like"/>
    <property type="match status" value="1"/>
</dbReference>
<evidence type="ECO:0000256" key="2">
    <source>
        <dbReference type="ARBA" id="ARBA00022448"/>
    </source>
</evidence>
<dbReference type="eggNOG" id="arCOG00748">
    <property type="taxonomic scope" value="Archaea"/>
</dbReference>
<dbReference type="Proteomes" id="UP000011543">
    <property type="component" value="Unassembled WGS sequence"/>
</dbReference>
<evidence type="ECO:0000256" key="3">
    <source>
        <dbReference type="ARBA" id="ARBA00022475"/>
    </source>
</evidence>
<reference evidence="9 11" key="2">
    <citation type="journal article" date="2012" name="BMC Genomics">
        <title>A comparative genomics perspective on the genetic content of the alkaliphilic haloarchaeon Natrialba magadii ATCC 43099T.</title>
        <authorList>
            <person name="Siddaramappa S."/>
            <person name="Challacombe J.F."/>
            <person name="Decastro R.E."/>
            <person name="Pfeiffer F."/>
            <person name="Sastre D.E."/>
            <person name="Gimenez M.I."/>
            <person name="Paggi R.A."/>
            <person name="Detter J.C."/>
            <person name="Davenport K.W."/>
            <person name="Goodwin L.A."/>
            <person name="Kyrpides N."/>
            <person name="Tapia R."/>
            <person name="Pitluck S."/>
            <person name="Lucas S."/>
            <person name="Woyke T."/>
            <person name="Maupin-Furlow J.A."/>
        </authorList>
    </citation>
    <scope>NUCLEOTIDE SEQUENCE [LARGE SCALE GENOMIC DNA]</scope>
    <source>
        <strain evidence="9">ATCC 43099</strain>
        <strain evidence="11">ATCC 43099 / DSM 3394 / CCM 3739 / CIP 104546 / IAM 13178 / JCM 8861 / NBRC 102185 / NCIMB 2190 / MS3</strain>
    </source>
</reference>
<keyword evidence="11" id="KW-1185">Reference proteome</keyword>
<evidence type="ECO:0000259" key="8">
    <source>
        <dbReference type="PROSITE" id="PS50928"/>
    </source>
</evidence>
<keyword evidence="5 7" id="KW-1133">Transmembrane helix</keyword>
<feature type="transmembrane region" description="Helical" evidence="7">
    <location>
        <begin position="36"/>
        <end position="56"/>
    </location>
</feature>
<dbReference type="KEGG" id="nmg:Nmag_2494"/>
<reference evidence="10 12" key="3">
    <citation type="journal article" date="2014" name="PLoS Genet.">
        <title>Phylogenetically driven sequencing of extremely halophilic archaea reveals strategies for static and dynamic osmo-response.</title>
        <authorList>
            <person name="Becker E.A."/>
            <person name="Seitzer P.M."/>
            <person name="Tritt A."/>
            <person name="Larsen D."/>
            <person name="Krusor M."/>
            <person name="Yao A.I."/>
            <person name="Wu D."/>
            <person name="Madern D."/>
            <person name="Eisen J.A."/>
            <person name="Darling A.E."/>
            <person name="Facciotti M.T."/>
        </authorList>
    </citation>
    <scope>NUCLEOTIDE SEQUENCE [LARGE SCALE GENOMIC DNA]</scope>
    <source>
        <strain evidence="12">ATCC 43099 / DSM 3394 / CCM 3739 / CIP 104546 / IAM 13178 / JCM 8861 / NBRC 102185 / NCIMB 2190 / MS3</strain>
        <strain evidence="10">MS-3</strain>
    </source>
</reference>
<evidence type="ECO:0000256" key="4">
    <source>
        <dbReference type="ARBA" id="ARBA00022692"/>
    </source>
</evidence>
<evidence type="ECO:0000313" key="10">
    <source>
        <dbReference type="EMBL" id="ELY30949.1"/>
    </source>
</evidence>
<feature type="transmembrane region" description="Helical" evidence="7">
    <location>
        <begin position="201"/>
        <end position="223"/>
    </location>
</feature>
<feature type="domain" description="ABC transmembrane type-1" evidence="8">
    <location>
        <begin position="195"/>
        <end position="383"/>
    </location>
</feature>
<dbReference type="AlphaFoldDB" id="D3SY83"/>
<feature type="transmembrane region" description="Helical" evidence="7">
    <location>
        <begin position="315"/>
        <end position="340"/>
    </location>
</feature>
<dbReference type="InterPro" id="IPR035906">
    <property type="entry name" value="MetI-like_sf"/>
</dbReference>
<dbReference type="Pfam" id="PF12911">
    <property type="entry name" value="OppC_N"/>
    <property type="match status" value="1"/>
</dbReference>
<evidence type="ECO:0000313" key="12">
    <source>
        <dbReference type="Proteomes" id="UP000011543"/>
    </source>
</evidence>
<dbReference type="Pfam" id="PF00528">
    <property type="entry name" value="BPD_transp_1"/>
    <property type="match status" value="1"/>
</dbReference>
<dbReference type="PATRIC" id="fig|547559.17.peg.1555"/>
<dbReference type="EMBL" id="CP001932">
    <property type="protein sequence ID" value="ADD06054.1"/>
    <property type="molecule type" value="Genomic_DNA"/>
</dbReference>
<dbReference type="HOGENOM" id="CLU_028518_1_2_2"/>
<dbReference type="CDD" id="cd06261">
    <property type="entry name" value="TM_PBP2"/>
    <property type="match status" value="1"/>
</dbReference>
<dbReference type="PANTHER" id="PTHR43386">
    <property type="entry name" value="OLIGOPEPTIDE TRANSPORT SYSTEM PERMEASE PROTEIN APPC"/>
    <property type="match status" value="1"/>
</dbReference>
<evidence type="ECO:0000313" key="11">
    <source>
        <dbReference type="Proteomes" id="UP000001879"/>
    </source>
</evidence>
<evidence type="ECO:0000256" key="7">
    <source>
        <dbReference type="RuleBase" id="RU363032"/>
    </source>
</evidence>
<dbReference type="GO" id="GO:0005886">
    <property type="term" value="C:plasma membrane"/>
    <property type="evidence" value="ECO:0007669"/>
    <property type="project" value="UniProtKB-SubCell"/>
</dbReference>
<keyword evidence="2 7" id="KW-0813">Transport</keyword>
<dbReference type="PROSITE" id="PS50928">
    <property type="entry name" value="ABC_TM1"/>
    <property type="match status" value="1"/>
</dbReference>
<proteinExistence type="inferred from homology"/>
<dbReference type="RefSeq" id="WP_004215341.1">
    <property type="nucleotide sequence ID" value="NC_013922.1"/>
</dbReference>
<feature type="transmembrane region" description="Helical" evidence="7">
    <location>
        <begin position="360"/>
        <end position="383"/>
    </location>
</feature>
<dbReference type="Gene3D" id="1.10.3720.10">
    <property type="entry name" value="MetI-like"/>
    <property type="match status" value="1"/>
</dbReference>
<gene>
    <name evidence="9" type="primary">dppC8</name>
    <name evidence="9" type="ordered locus">Nmag_2494</name>
    <name evidence="10" type="ORF">C500_07923</name>
</gene>
<accession>D3SY83</accession>
<protein>
    <submittedName>
        <fullName evidence="9">ABC-type transport system permease protein (Probable substrate dipeptide/oligopeptide)</fullName>
    </submittedName>
    <submittedName>
        <fullName evidence="10">Binding-protein-dependent transport system inner membrane protein</fullName>
    </submittedName>
</protein>
<dbReference type="InterPro" id="IPR025966">
    <property type="entry name" value="OppC_N"/>
</dbReference>
<reference evidence="11" key="1">
    <citation type="submission" date="2010-02" db="EMBL/GenBank/DDBJ databases">
        <title>Complete sequence of chromosome of Natrialba magadii ATCC 43099.</title>
        <authorList>
            <consortium name="US DOE Joint Genome Institute"/>
            <person name="Lucas S."/>
            <person name="Copeland A."/>
            <person name="Lapidus A."/>
            <person name="Cheng J.-F."/>
            <person name="Bruce D."/>
            <person name="Goodwin L."/>
            <person name="Pitluck S."/>
            <person name="Davenport K."/>
            <person name="Saunders E."/>
            <person name="Detter J.C."/>
            <person name="Han C."/>
            <person name="Tapia R."/>
            <person name="Land M."/>
            <person name="Hauser L."/>
            <person name="Kyrpides N."/>
            <person name="Mikhailova N."/>
            <person name="De Castro R.E."/>
            <person name="Maupin-Furlow J.A."/>
            <person name="Woyke T."/>
        </authorList>
    </citation>
    <scope>NUCLEOTIDE SEQUENCE [LARGE SCALE GENOMIC DNA]</scope>
    <source>
        <strain evidence="11">ATCC 43099 / DSM 3394 / CCM 3739 / CIP 104546 / IAM 13178 / JCM 8861 / NBRC 102185 / NCIMB 2190 / MS3</strain>
    </source>
</reference>